<evidence type="ECO:0000313" key="1">
    <source>
        <dbReference type="EMBL" id="KAI0051104.1"/>
    </source>
</evidence>
<proteinExistence type="predicted"/>
<accession>A0ACB8S494</accession>
<keyword evidence="2" id="KW-1185">Reference proteome</keyword>
<comment type="caution">
    <text evidence="1">The sequence shown here is derived from an EMBL/GenBank/DDBJ whole genome shotgun (WGS) entry which is preliminary data.</text>
</comment>
<sequence>MVQNTLVGQPAPALSLKNYDGSTYEFPGTSGRPIALFFFPRAGSYGCTKEVCSFRDALVDQATFKNSNVTIVGVSPDTPEDLKAFAAKQNVTYPILSDQGGEARQAYHVGKALFGLAESARVTFVIDQSGVVRDALDSTINFGAHVKFVSKWLETLPATEASTTDTAPAPTPASATT</sequence>
<reference evidence="1" key="2">
    <citation type="journal article" date="2022" name="New Phytol.">
        <title>Evolutionary transition to the ectomycorrhizal habit in the genomes of a hyperdiverse lineage of mushroom-forming fungi.</title>
        <authorList>
            <person name="Looney B."/>
            <person name="Miyauchi S."/>
            <person name="Morin E."/>
            <person name="Drula E."/>
            <person name="Courty P.E."/>
            <person name="Kohler A."/>
            <person name="Kuo A."/>
            <person name="LaButti K."/>
            <person name="Pangilinan J."/>
            <person name="Lipzen A."/>
            <person name="Riley R."/>
            <person name="Andreopoulos W."/>
            <person name="He G."/>
            <person name="Johnson J."/>
            <person name="Nolan M."/>
            <person name="Tritt A."/>
            <person name="Barry K.W."/>
            <person name="Grigoriev I.V."/>
            <person name="Nagy L.G."/>
            <person name="Hibbett D."/>
            <person name="Henrissat B."/>
            <person name="Matheny P.B."/>
            <person name="Labbe J."/>
            <person name="Martin F.M."/>
        </authorList>
    </citation>
    <scope>NUCLEOTIDE SEQUENCE</scope>
    <source>
        <strain evidence="1">FP105234-sp</strain>
    </source>
</reference>
<organism evidence="1 2">
    <name type="scientific">Auriscalpium vulgare</name>
    <dbReference type="NCBI Taxonomy" id="40419"/>
    <lineage>
        <taxon>Eukaryota</taxon>
        <taxon>Fungi</taxon>
        <taxon>Dikarya</taxon>
        <taxon>Basidiomycota</taxon>
        <taxon>Agaricomycotina</taxon>
        <taxon>Agaricomycetes</taxon>
        <taxon>Russulales</taxon>
        <taxon>Auriscalpiaceae</taxon>
        <taxon>Auriscalpium</taxon>
    </lineage>
</organism>
<reference evidence="1" key="1">
    <citation type="submission" date="2021-02" db="EMBL/GenBank/DDBJ databases">
        <authorList>
            <consortium name="DOE Joint Genome Institute"/>
            <person name="Ahrendt S."/>
            <person name="Looney B.P."/>
            <person name="Miyauchi S."/>
            <person name="Morin E."/>
            <person name="Drula E."/>
            <person name="Courty P.E."/>
            <person name="Chicoki N."/>
            <person name="Fauchery L."/>
            <person name="Kohler A."/>
            <person name="Kuo A."/>
            <person name="Labutti K."/>
            <person name="Pangilinan J."/>
            <person name="Lipzen A."/>
            <person name="Riley R."/>
            <person name="Andreopoulos W."/>
            <person name="He G."/>
            <person name="Johnson J."/>
            <person name="Barry K.W."/>
            <person name="Grigoriev I.V."/>
            <person name="Nagy L."/>
            <person name="Hibbett D."/>
            <person name="Henrissat B."/>
            <person name="Matheny P.B."/>
            <person name="Labbe J."/>
            <person name="Martin F."/>
        </authorList>
    </citation>
    <scope>NUCLEOTIDE SEQUENCE</scope>
    <source>
        <strain evidence="1">FP105234-sp</strain>
    </source>
</reference>
<name>A0ACB8S494_9AGAM</name>
<evidence type="ECO:0000313" key="2">
    <source>
        <dbReference type="Proteomes" id="UP000814033"/>
    </source>
</evidence>
<protein>
    <submittedName>
        <fullName evidence="1">Peroxiredoxin Q</fullName>
    </submittedName>
</protein>
<gene>
    <name evidence="1" type="ORF">FA95DRAFT_1554920</name>
</gene>
<dbReference type="Proteomes" id="UP000814033">
    <property type="component" value="Unassembled WGS sequence"/>
</dbReference>
<dbReference type="EMBL" id="MU275855">
    <property type="protein sequence ID" value="KAI0051104.1"/>
    <property type="molecule type" value="Genomic_DNA"/>
</dbReference>